<organism evidence="1 2">
    <name type="scientific">Kaistia soli DSM 19436</name>
    <dbReference type="NCBI Taxonomy" id="1122133"/>
    <lineage>
        <taxon>Bacteria</taxon>
        <taxon>Pseudomonadati</taxon>
        <taxon>Pseudomonadota</taxon>
        <taxon>Alphaproteobacteria</taxon>
        <taxon>Hyphomicrobiales</taxon>
        <taxon>Kaistiaceae</taxon>
        <taxon>Kaistia</taxon>
    </lineage>
</organism>
<gene>
    <name evidence="1" type="ORF">SAMN02745157_3482</name>
</gene>
<dbReference type="Proteomes" id="UP000184485">
    <property type="component" value="Unassembled WGS sequence"/>
</dbReference>
<protein>
    <submittedName>
        <fullName evidence="1">Uncharacterized protein</fullName>
    </submittedName>
</protein>
<keyword evidence="2" id="KW-1185">Reference proteome</keyword>
<evidence type="ECO:0000313" key="1">
    <source>
        <dbReference type="EMBL" id="SHG05738.1"/>
    </source>
</evidence>
<proteinExistence type="predicted"/>
<dbReference type="AlphaFoldDB" id="A0A1M5GQ24"/>
<evidence type="ECO:0000313" key="2">
    <source>
        <dbReference type="Proteomes" id="UP000184485"/>
    </source>
</evidence>
<name>A0A1M5GQ24_9HYPH</name>
<sequence length="66" mass="7643">MTSVSPVDPAVSIYPLPMSARRARFEARNARRHRLKLPKGHPYRSLPIWIPYKLAIIISRSQYQPS</sequence>
<reference evidence="1 2" key="1">
    <citation type="submission" date="2016-11" db="EMBL/GenBank/DDBJ databases">
        <authorList>
            <person name="Jaros S."/>
            <person name="Januszkiewicz K."/>
            <person name="Wedrychowicz H."/>
        </authorList>
    </citation>
    <scope>NUCLEOTIDE SEQUENCE [LARGE SCALE GENOMIC DNA]</scope>
    <source>
        <strain evidence="1 2">DSM 19436</strain>
    </source>
</reference>
<accession>A0A1M5GQ24</accession>
<dbReference type="EMBL" id="FQUP01000003">
    <property type="protein sequence ID" value="SHG05738.1"/>
    <property type="molecule type" value="Genomic_DNA"/>
</dbReference>